<evidence type="ECO:0000256" key="3">
    <source>
        <dbReference type="ARBA" id="ARBA00022640"/>
    </source>
</evidence>
<dbReference type="PANTHER" id="PTHR42960:SF1">
    <property type="entry name" value="YCF46 PROTEIN"/>
    <property type="match status" value="1"/>
</dbReference>
<feature type="non-terminal residue" evidence="6">
    <location>
        <position position="350"/>
    </location>
</feature>
<dbReference type="AlphaFoldDB" id="A0A0F8XTW2"/>
<evidence type="ECO:0000256" key="5">
    <source>
        <dbReference type="ARBA" id="ARBA00022840"/>
    </source>
</evidence>
<protein>
    <recommendedName>
        <fullName evidence="7">ATPase AAA-type core domain-containing protein</fullName>
    </recommendedName>
</protein>
<keyword evidence="3" id="KW-0934">Plastid</keyword>
<sequence>MDLLTQWRAARRVSVPLVAVRTPDPRASMAALGSAFNGTAPPLLLWDICGGMRGINDPGREAMQAVLPPVDETAPPLDPALLTQSPVEALILAGKLPEGAVLYMLNAQRVLDNPGVIQAVWNLRDQFKADRRTLVMLGPDFVLPPELSGDVLTLDEPLPSRGDLIAIVADQTEAAAASLLETDDMAPAYLLETYHQAVDAVAGLAAFPAEQAIAMSLTRQGIDIAGLWERKREMIDQTPGLSVWRGGDSFADVAGYANIKNFLGRVMGGKEAPKCIVFVDEIEKALAGSGGQGGDTSGVSQGFLGCILTYMQDAEASGCIFIGPPGSGKSQVAKAAGAEGGIPTIALDMG</sequence>
<evidence type="ECO:0008006" key="7">
    <source>
        <dbReference type="Google" id="ProtNLM"/>
    </source>
</evidence>
<evidence type="ECO:0000256" key="2">
    <source>
        <dbReference type="ARBA" id="ARBA00022528"/>
    </source>
</evidence>
<keyword evidence="5" id="KW-0067">ATP-binding</keyword>
<proteinExistence type="predicted"/>
<comment type="subcellular location">
    <subcellularLocation>
        <location evidence="1">Plastid</location>
    </subcellularLocation>
</comment>
<reference evidence="6" key="1">
    <citation type="journal article" date="2015" name="Nature">
        <title>Complex archaea that bridge the gap between prokaryotes and eukaryotes.</title>
        <authorList>
            <person name="Spang A."/>
            <person name="Saw J.H."/>
            <person name="Jorgensen S.L."/>
            <person name="Zaremba-Niedzwiedzka K."/>
            <person name="Martijn J."/>
            <person name="Lind A.E."/>
            <person name="van Eijk R."/>
            <person name="Schleper C."/>
            <person name="Guy L."/>
            <person name="Ettema T.J."/>
        </authorList>
    </citation>
    <scope>NUCLEOTIDE SEQUENCE</scope>
</reference>
<evidence type="ECO:0000256" key="4">
    <source>
        <dbReference type="ARBA" id="ARBA00022741"/>
    </source>
</evidence>
<dbReference type="GO" id="GO:0005524">
    <property type="term" value="F:ATP binding"/>
    <property type="evidence" value="ECO:0007669"/>
    <property type="project" value="UniProtKB-KW"/>
</dbReference>
<keyword evidence="2" id="KW-0150">Chloroplast</keyword>
<evidence type="ECO:0000256" key="1">
    <source>
        <dbReference type="ARBA" id="ARBA00004474"/>
    </source>
</evidence>
<dbReference type="GO" id="GO:0009536">
    <property type="term" value="C:plastid"/>
    <property type="evidence" value="ECO:0007669"/>
    <property type="project" value="UniProtKB-SubCell"/>
</dbReference>
<name>A0A0F8XTW2_9ZZZZ</name>
<dbReference type="Gene3D" id="3.40.50.300">
    <property type="entry name" value="P-loop containing nucleotide triphosphate hydrolases"/>
    <property type="match status" value="1"/>
</dbReference>
<dbReference type="PANTHER" id="PTHR42960">
    <property type="entry name" value="YCF46 PROTEIN"/>
    <property type="match status" value="1"/>
</dbReference>
<gene>
    <name evidence="6" type="ORF">LCGC14_2904720</name>
</gene>
<organism evidence="6">
    <name type="scientific">marine sediment metagenome</name>
    <dbReference type="NCBI Taxonomy" id="412755"/>
    <lineage>
        <taxon>unclassified sequences</taxon>
        <taxon>metagenomes</taxon>
        <taxon>ecological metagenomes</taxon>
    </lineage>
</organism>
<dbReference type="EMBL" id="LAZR01057296">
    <property type="protein sequence ID" value="KKK72353.1"/>
    <property type="molecule type" value="Genomic_DNA"/>
</dbReference>
<comment type="caution">
    <text evidence="6">The sequence shown here is derived from an EMBL/GenBank/DDBJ whole genome shotgun (WGS) entry which is preliminary data.</text>
</comment>
<evidence type="ECO:0000313" key="6">
    <source>
        <dbReference type="EMBL" id="KKK72353.1"/>
    </source>
</evidence>
<dbReference type="InterPro" id="IPR027417">
    <property type="entry name" value="P-loop_NTPase"/>
</dbReference>
<dbReference type="InterPro" id="IPR052381">
    <property type="entry name" value="AAA_domain_protein"/>
</dbReference>
<keyword evidence="4" id="KW-0547">Nucleotide-binding</keyword>
<accession>A0A0F8XTW2</accession>